<feature type="region of interest" description="Disordered" evidence="10">
    <location>
        <begin position="467"/>
        <end position="500"/>
    </location>
</feature>
<evidence type="ECO:0000256" key="3">
    <source>
        <dbReference type="ARBA" id="ARBA00023125"/>
    </source>
</evidence>
<evidence type="ECO:0000313" key="12">
    <source>
        <dbReference type="EnsemblMetazoa" id="AMIN001735-PA"/>
    </source>
</evidence>
<evidence type="ECO:0000256" key="7">
    <source>
        <dbReference type="ARBA" id="ARBA00069290"/>
    </source>
</evidence>
<dbReference type="SUPFAM" id="SSF46689">
    <property type="entry name" value="Homeodomain-like"/>
    <property type="match status" value="2"/>
</dbReference>
<dbReference type="PROSITE" id="PS50071">
    <property type="entry name" value="HOMEOBOX_2"/>
    <property type="match status" value="2"/>
</dbReference>
<dbReference type="InterPro" id="IPR000047">
    <property type="entry name" value="HTH_motif"/>
</dbReference>
<organism evidence="12 13">
    <name type="scientific">Anopheles minimus</name>
    <dbReference type="NCBI Taxonomy" id="112268"/>
    <lineage>
        <taxon>Eukaryota</taxon>
        <taxon>Metazoa</taxon>
        <taxon>Ecdysozoa</taxon>
        <taxon>Arthropoda</taxon>
        <taxon>Hexapoda</taxon>
        <taxon>Insecta</taxon>
        <taxon>Pterygota</taxon>
        <taxon>Neoptera</taxon>
        <taxon>Endopterygota</taxon>
        <taxon>Diptera</taxon>
        <taxon>Nematocera</taxon>
        <taxon>Culicoidea</taxon>
        <taxon>Culicidae</taxon>
        <taxon>Anophelinae</taxon>
        <taxon>Anopheles</taxon>
    </lineage>
</organism>
<comment type="similarity">
    <text evidence="6">Belongs to the paired homeobox family. Unc-4 subfamily.</text>
</comment>
<name>A0A182VUJ2_9DIPT</name>
<dbReference type="Gene3D" id="1.10.10.60">
    <property type="entry name" value="Homeodomain-like"/>
    <property type="match status" value="2"/>
</dbReference>
<dbReference type="PROSITE" id="PS00027">
    <property type="entry name" value="HOMEOBOX_1"/>
    <property type="match status" value="1"/>
</dbReference>
<reference evidence="12" key="2">
    <citation type="submission" date="2020-05" db="UniProtKB">
        <authorList>
            <consortium name="EnsemblMetazoa"/>
        </authorList>
    </citation>
    <scope>IDENTIFICATION</scope>
    <source>
        <strain evidence="12">MINIMUS1</strain>
    </source>
</reference>
<evidence type="ECO:0000256" key="5">
    <source>
        <dbReference type="ARBA" id="ARBA00023242"/>
    </source>
</evidence>
<keyword evidence="5 8" id="KW-0539">Nucleus</keyword>
<evidence type="ECO:0000256" key="8">
    <source>
        <dbReference type="PROSITE-ProRule" id="PRU00108"/>
    </source>
</evidence>
<keyword evidence="3 8" id="KW-0238">DNA-binding</keyword>
<dbReference type="InterPro" id="IPR001356">
    <property type="entry name" value="HD"/>
</dbReference>
<keyword evidence="4 8" id="KW-0371">Homeobox</keyword>
<keyword evidence="2" id="KW-0217">Developmental protein</keyword>
<feature type="domain" description="Homeobox" evidence="11">
    <location>
        <begin position="419"/>
        <end position="479"/>
    </location>
</feature>
<feature type="compositionally biased region" description="Basic and acidic residues" evidence="10">
    <location>
        <begin position="231"/>
        <end position="243"/>
    </location>
</feature>
<dbReference type="STRING" id="112268.A0A182VUJ2"/>
<evidence type="ECO:0000259" key="11">
    <source>
        <dbReference type="PROSITE" id="PS50071"/>
    </source>
</evidence>
<feature type="DNA-binding region" description="Homeobox" evidence="8">
    <location>
        <begin position="421"/>
        <end position="480"/>
    </location>
</feature>
<dbReference type="Pfam" id="PF00046">
    <property type="entry name" value="Homeodomain"/>
    <property type="match status" value="2"/>
</dbReference>
<dbReference type="GO" id="GO:0005634">
    <property type="term" value="C:nucleus"/>
    <property type="evidence" value="ECO:0007669"/>
    <property type="project" value="UniProtKB-SubCell"/>
</dbReference>
<dbReference type="FunFam" id="1.10.10.60:FF:000057">
    <property type="entry name" value="Short stature homeobox 2"/>
    <property type="match status" value="1"/>
</dbReference>
<dbReference type="PANTHER" id="PTHR46255:SF3">
    <property type="entry name" value="HOMEOBOX DOMAIN-CONTAINING PROTEIN"/>
    <property type="match status" value="1"/>
</dbReference>
<evidence type="ECO:0000256" key="6">
    <source>
        <dbReference type="ARBA" id="ARBA00038351"/>
    </source>
</evidence>
<dbReference type="AlphaFoldDB" id="A0A182VUJ2"/>
<feature type="DNA-binding region" description="Homeobox" evidence="8">
    <location>
        <begin position="530"/>
        <end position="589"/>
    </location>
</feature>
<feature type="compositionally biased region" description="Low complexity" evidence="10">
    <location>
        <begin position="41"/>
        <end position="53"/>
    </location>
</feature>
<evidence type="ECO:0000256" key="2">
    <source>
        <dbReference type="ARBA" id="ARBA00022473"/>
    </source>
</evidence>
<feature type="region of interest" description="Disordered" evidence="10">
    <location>
        <begin position="332"/>
        <end position="424"/>
    </location>
</feature>
<evidence type="ECO:0000256" key="10">
    <source>
        <dbReference type="SAM" id="MobiDB-lite"/>
    </source>
</evidence>
<dbReference type="SMART" id="SM00389">
    <property type="entry name" value="HOX"/>
    <property type="match status" value="2"/>
</dbReference>
<dbReference type="InterPro" id="IPR017970">
    <property type="entry name" value="Homeobox_CS"/>
</dbReference>
<reference evidence="13" key="1">
    <citation type="submission" date="2013-03" db="EMBL/GenBank/DDBJ databases">
        <title>The Genome Sequence of Anopheles minimus MINIMUS1.</title>
        <authorList>
            <consortium name="The Broad Institute Genomics Platform"/>
            <person name="Neafsey D.E."/>
            <person name="Walton C."/>
            <person name="Walker B."/>
            <person name="Young S.K."/>
            <person name="Zeng Q."/>
            <person name="Gargeya S."/>
            <person name="Fitzgerald M."/>
            <person name="Haas B."/>
            <person name="Abouelleil A."/>
            <person name="Allen A.W."/>
            <person name="Alvarado L."/>
            <person name="Arachchi H.M."/>
            <person name="Berlin A.M."/>
            <person name="Chapman S.B."/>
            <person name="Gainer-Dewar J."/>
            <person name="Goldberg J."/>
            <person name="Griggs A."/>
            <person name="Gujja S."/>
            <person name="Hansen M."/>
            <person name="Howarth C."/>
            <person name="Imamovic A."/>
            <person name="Ireland A."/>
            <person name="Larimer J."/>
            <person name="McCowan C."/>
            <person name="Murphy C."/>
            <person name="Pearson M."/>
            <person name="Poon T.W."/>
            <person name="Priest M."/>
            <person name="Roberts A."/>
            <person name="Saif S."/>
            <person name="Shea T."/>
            <person name="Sisk P."/>
            <person name="Sykes S."/>
            <person name="Wortman J."/>
            <person name="Nusbaum C."/>
            <person name="Birren B."/>
        </authorList>
    </citation>
    <scope>NUCLEOTIDE SEQUENCE [LARGE SCALE GENOMIC DNA]</scope>
    <source>
        <strain evidence="13">MINIMUS1</strain>
    </source>
</reference>
<dbReference type="InterPro" id="IPR009057">
    <property type="entry name" value="Homeodomain-like_sf"/>
</dbReference>
<evidence type="ECO:0000256" key="4">
    <source>
        <dbReference type="ARBA" id="ARBA00023155"/>
    </source>
</evidence>
<evidence type="ECO:0000256" key="9">
    <source>
        <dbReference type="RuleBase" id="RU000682"/>
    </source>
</evidence>
<accession>A0A182VUJ2</accession>
<dbReference type="EnsemblMetazoa" id="AMIN001735-RA">
    <property type="protein sequence ID" value="AMIN001735-PA"/>
    <property type="gene ID" value="AMIN001735"/>
</dbReference>
<comment type="subcellular location">
    <subcellularLocation>
        <location evidence="1 8 9">Nucleus</location>
    </subcellularLocation>
</comment>
<feature type="domain" description="Homeobox" evidence="11">
    <location>
        <begin position="528"/>
        <end position="588"/>
    </location>
</feature>
<dbReference type="GO" id="GO:1990837">
    <property type="term" value="F:sequence-specific double-stranded DNA binding"/>
    <property type="evidence" value="ECO:0007669"/>
    <property type="project" value="TreeGrafter"/>
</dbReference>
<dbReference type="GO" id="GO:0000981">
    <property type="term" value="F:DNA-binding transcription factor activity, RNA polymerase II-specific"/>
    <property type="evidence" value="ECO:0007669"/>
    <property type="project" value="InterPro"/>
</dbReference>
<proteinExistence type="inferred from homology"/>
<dbReference type="PANTHER" id="PTHR46255">
    <property type="entry name" value="SHORT STATURE HOMEOBOX"/>
    <property type="match status" value="1"/>
</dbReference>
<dbReference type="CDD" id="cd00086">
    <property type="entry name" value="homeodomain"/>
    <property type="match status" value="2"/>
</dbReference>
<dbReference type="Proteomes" id="UP000075920">
    <property type="component" value="Unassembled WGS sequence"/>
</dbReference>
<keyword evidence="13" id="KW-1185">Reference proteome</keyword>
<evidence type="ECO:0000313" key="13">
    <source>
        <dbReference type="Proteomes" id="UP000075920"/>
    </source>
</evidence>
<feature type="region of interest" description="Disordered" evidence="10">
    <location>
        <begin position="30"/>
        <end position="53"/>
    </location>
</feature>
<evidence type="ECO:0000256" key="1">
    <source>
        <dbReference type="ARBA" id="ARBA00004123"/>
    </source>
</evidence>
<sequence length="746" mass="80630">MEQLAHFVTKSFDFNNSRVLDLLNMTATTGSISHPDYGARTGSDSDLLSNTSSSLGGDLEDEIHSHSLEVSHHRLHTLHPLRSNVPIADRNEKREEPSNEDEETIDIEITDLSYSNASGGSSVGVYDNDEHKANRPTHTLSMSSSISLVPTVVMSGDKAVETSAQSEKNGDKNTTGCSLLLLTGSNSSNNNEKGVTNRNEISVIRKFDNKKTHENDRSSVALRELPGDGTDDVRSGQRKESDKGSTGGDGGNVNGKSNSKRHVPRNWLIADLVDEKKEDKTKDDVALNLVRSESDTRVAKAAHGYDPTSMQVVRPKPASELLKQSVDLINNHHYPAGSISNPGHHPPVSTVAGTDGESDTEARAPRESVTPDQEDPCADGSRSDSAPPAGATVEERLKLPTESTHVTNGHGPLSALTNNKQRRSRTNFTLEQLNELERLFEETHYPDAFMREELSQRLGLSEARVQVTNQARAPRESVTPDQDDPCADGSRSDSAPPAGATVEERLKLPTESTHVTNGHGPLSALTNNKQRRSRTNFTLEQLNELERLFEETHYPDAFMREELSQRLGLSEARVQVWFQNRRAKCRKHENQMHKGIILSSHSPPVTTPLEPCRVAPYVNVPSLRAGNGVPPGGGTGGTGLSPSTTAATAAAAVNHHFPVAAFSAFDSAFISAAAQQYAAALSSGTVPASLFSLSQYRPGGLAAAAAIATLPGFTVAHDKNSSIVDLRLKAEKHKENQKKIVNNVSS</sequence>
<dbReference type="VEuPathDB" id="VectorBase:AMIN001735"/>
<feature type="region of interest" description="Disordered" evidence="10">
    <location>
        <begin position="211"/>
        <end position="262"/>
    </location>
</feature>
<feature type="region of interest" description="Disordered" evidence="10">
    <location>
        <begin position="74"/>
        <end position="103"/>
    </location>
</feature>
<dbReference type="InterPro" id="IPR052631">
    <property type="entry name" value="Paired_homeobox_Bicoid"/>
</dbReference>
<dbReference type="PRINTS" id="PR00031">
    <property type="entry name" value="HTHREPRESSR"/>
</dbReference>
<protein>
    <recommendedName>
        <fullName evidence="7">Homeobox protein unc-4</fullName>
    </recommendedName>
</protein>